<keyword evidence="2" id="KW-1185">Reference proteome</keyword>
<dbReference type="RefSeq" id="WP_021711983.1">
    <property type="nucleotide sequence ID" value="NZ_BATM01000001.1"/>
</dbReference>
<dbReference type="Proteomes" id="UP000016562">
    <property type="component" value="Unassembled WGS sequence"/>
</dbReference>
<protein>
    <recommendedName>
        <fullName evidence="3">Prepilin-type N-terminal cleavage/methylation domain-containing protein</fullName>
    </recommendedName>
</protein>
<gene>
    <name evidence="1" type="ORF">VEZ01S_01_00370</name>
</gene>
<dbReference type="AlphaFoldDB" id="U3CJ52"/>
<dbReference type="eggNOG" id="COG2165">
    <property type="taxonomic scope" value="Bacteria"/>
</dbReference>
<dbReference type="InterPro" id="IPR045584">
    <property type="entry name" value="Pilin-like"/>
</dbReference>
<dbReference type="Pfam" id="PF07963">
    <property type="entry name" value="N_methyl"/>
    <property type="match status" value="1"/>
</dbReference>
<dbReference type="Gene3D" id="3.30.700.10">
    <property type="entry name" value="Glycoprotein, Type 4 Pilin"/>
    <property type="match status" value="1"/>
</dbReference>
<dbReference type="OrthoDB" id="6197717at2"/>
<evidence type="ECO:0008006" key="3">
    <source>
        <dbReference type="Google" id="ProtNLM"/>
    </source>
</evidence>
<name>U3CJ52_9VIBR</name>
<proteinExistence type="predicted"/>
<reference evidence="1 2" key="1">
    <citation type="submission" date="2013-09" db="EMBL/GenBank/DDBJ databases">
        <title>Whole genome shotgun sequence of Vibrio ezurae NBRC 102218.</title>
        <authorList>
            <person name="Yoshida I."/>
            <person name="Hosoyama A."/>
            <person name="Numata M."/>
            <person name="Hashimoto M."/>
            <person name="Hosoyama Y."/>
            <person name="Tsuchikane K."/>
            <person name="Noguchi M."/>
            <person name="Hirakata S."/>
            <person name="Ichikawa N."/>
            <person name="Ohji S."/>
            <person name="Yamazoe A."/>
            <person name="Fujita N."/>
        </authorList>
    </citation>
    <scope>NUCLEOTIDE SEQUENCE [LARGE SCALE GENOMIC DNA]</scope>
    <source>
        <strain evidence="1 2">NBRC 102218</strain>
    </source>
</reference>
<evidence type="ECO:0000313" key="2">
    <source>
        <dbReference type="Proteomes" id="UP000016562"/>
    </source>
</evidence>
<dbReference type="NCBIfam" id="TIGR02532">
    <property type="entry name" value="IV_pilin_GFxxxE"/>
    <property type="match status" value="1"/>
</dbReference>
<organism evidence="1 2">
    <name type="scientific">Vibrio ezurae NBRC 102218</name>
    <dbReference type="NCBI Taxonomy" id="1219080"/>
    <lineage>
        <taxon>Bacteria</taxon>
        <taxon>Pseudomonadati</taxon>
        <taxon>Pseudomonadota</taxon>
        <taxon>Gammaproteobacteria</taxon>
        <taxon>Vibrionales</taxon>
        <taxon>Vibrionaceae</taxon>
        <taxon>Vibrio</taxon>
    </lineage>
</organism>
<accession>U3CJ52</accession>
<dbReference type="STRING" id="1219080.VEZ01S_01_00370"/>
<dbReference type="SUPFAM" id="SSF54523">
    <property type="entry name" value="Pili subunits"/>
    <property type="match status" value="1"/>
</dbReference>
<comment type="caution">
    <text evidence="1">The sequence shown here is derived from an EMBL/GenBank/DDBJ whole genome shotgun (WGS) entry which is preliminary data.</text>
</comment>
<dbReference type="EMBL" id="BATM01000001">
    <property type="protein sequence ID" value="GAD78258.1"/>
    <property type="molecule type" value="Genomic_DNA"/>
</dbReference>
<sequence length="194" mass="21567">MSFSRNGFTLIELAVVIVILAVLTVIAAPRFLNLNADARESMLRGVAAEMQQSINFGHHKWAIEGRSNQPQIDLPNYANGEVDFNDVGFPIGTTKQAVFRAPYNIGSGEVACSLLFDAILVTSLTATRNYNQADNFDFVARRTSTDLTGENDGPYQTKCHYIYTKDGFDRDPEVATHVIWYNSRTGNVYYVNNG</sequence>
<dbReference type="InterPro" id="IPR012902">
    <property type="entry name" value="N_methyl_site"/>
</dbReference>
<evidence type="ECO:0000313" key="1">
    <source>
        <dbReference type="EMBL" id="GAD78258.1"/>
    </source>
</evidence>